<evidence type="ECO:0000313" key="1">
    <source>
        <dbReference type="EMBL" id="MFD1184877.1"/>
    </source>
</evidence>
<name>A0ABW3SKB8_9BACT</name>
<protein>
    <recommendedName>
        <fullName evidence="3">Helix-turn-helix domain-containing protein</fullName>
    </recommendedName>
</protein>
<comment type="caution">
    <text evidence="1">The sequence shown here is derived from an EMBL/GenBank/DDBJ whole genome shotgun (WGS) entry which is preliminary data.</text>
</comment>
<evidence type="ECO:0000313" key="2">
    <source>
        <dbReference type="Proteomes" id="UP001597094"/>
    </source>
</evidence>
<dbReference type="RefSeq" id="WP_377522371.1">
    <property type="nucleotide sequence ID" value="NZ_JBHTLD010000007.1"/>
</dbReference>
<evidence type="ECO:0008006" key="3">
    <source>
        <dbReference type="Google" id="ProtNLM"/>
    </source>
</evidence>
<gene>
    <name evidence="1" type="ORF">ACFQ2O_01580</name>
</gene>
<proteinExistence type="predicted"/>
<keyword evidence="2" id="KW-1185">Reference proteome</keyword>
<dbReference type="Proteomes" id="UP001597094">
    <property type="component" value="Unassembled WGS sequence"/>
</dbReference>
<sequence>MQQVVIIPEQEWTSFKQQQQQLVQELQLLRFCQQQCGWVSHMEAQRILEVASVRTLHSMAERKEIEVRQISPKKFEVSLLSIACYLQKKGFTSEHIKMRVA</sequence>
<dbReference type="EMBL" id="JBHTLD010000007">
    <property type="protein sequence ID" value="MFD1184877.1"/>
    <property type="molecule type" value="Genomic_DNA"/>
</dbReference>
<accession>A0ABW3SKB8</accession>
<organism evidence="1 2">
    <name type="scientific">Pontibacter rugosus</name>
    <dbReference type="NCBI Taxonomy" id="1745966"/>
    <lineage>
        <taxon>Bacteria</taxon>
        <taxon>Pseudomonadati</taxon>
        <taxon>Bacteroidota</taxon>
        <taxon>Cytophagia</taxon>
        <taxon>Cytophagales</taxon>
        <taxon>Hymenobacteraceae</taxon>
        <taxon>Pontibacter</taxon>
    </lineage>
</organism>
<reference evidence="2" key="1">
    <citation type="journal article" date="2019" name="Int. J. Syst. Evol. Microbiol.">
        <title>The Global Catalogue of Microorganisms (GCM) 10K type strain sequencing project: providing services to taxonomists for standard genome sequencing and annotation.</title>
        <authorList>
            <consortium name="The Broad Institute Genomics Platform"/>
            <consortium name="The Broad Institute Genome Sequencing Center for Infectious Disease"/>
            <person name="Wu L."/>
            <person name="Ma J."/>
        </authorList>
    </citation>
    <scope>NUCLEOTIDE SEQUENCE [LARGE SCALE GENOMIC DNA]</scope>
    <source>
        <strain evidence="2">JCM 31319</strain>
    </source>
</reference>